<keyword evidence="1" id="KW-1133">Transmembrane helix</keyword>
<evidence type="ECO:0000313" key="3">
    <source>
        <dbReference type="Proteomes" id="UP000239872"/>
    </source>
</evidence>
<sequence>MIREFLLKYKTGFIVANMVLALVTLQGCFGLLVKPKEESKSVSINLKFTVDSGFVAKSEVLPFLIANGLTDTLNDWWKHWKPADTMGKYYRMDSGGRYLLCVLSADNDQTVATNKLIEIDKTGKMIATQDFSCDWCGINTRTQALNRRGNYFITYSCGHGSTFSSSWFTLFKSIADRERQGQIMESQYEGAPYCQNIYSAWKLVNDTTCVVNYTIENSRVTQNGCEPADVLKTSVAYRIKNGIWGAADSSKIKQMRIAQ</sequence>
<evidence type="ECO:0000256" key="1">
    <source>
        <dbReference type="SAM" id="Phobius"/>
    </source>
</evidence>
<evidence type="ECO:0000313" key="2">
    <source>
        <dbReference type="EMBL" id="PQJ11634.1"/>
    </source>
</evidence>
<dbReference type="OrthoDB" id="1367272at2"/>
<comment type="caution">
    <text evidence="2">The sequence shown here is derived from an EMBL/GenBank/DDBJ whole genome shotgun (WGS) entry which is preliminary data.</text>
</comment>
<dbReference type="PROSITE" id="PS51257">
    <property type="entry name" value="PROKAR_LIPOPROTEIN"/>
    <property type="match status" value="1"/>
</dbReference>
<reference evidence="2 3" key="1">
    <citation type="submission" date="2018-01" db="EMBL/GenBank/DDBJ databases">
        <title>A novel member of the phylum Bacteroidetes isolated from glacier ice.</title>
        <authorList>
            <person name="Liu Q."/>
            <person name="Xin Y.-H."/>
        </authorList>
    </citation>
    <scope>NUCLEOTIDE SEQUENCE [LARGE SCALE GENOMIC DNA]</scope>
    <source>
        <strain evidence="2 3">RB1R16</strain>
    </source>
</reference>
<keyword evidence="1" id="KW-0812">Transmembrane</keyword>
<dbReference type="Proteomes" id="UP000239872">
    <property type="component" value="Unassembled WGS sequence"/>
</dbReference>
<evidence type="ECO:0008006" key="4">
    <source>
        <dbReference type="Google" id="ProtNLM"/>
    </source>
</evidence>
<keyword evidence="3" id="KW-1185">Reference proteome</keyword>
<protein>
    <recommendedName>
        <fullName evidence="4">Lipoprotein</fullName>
    </recommendedName>
</protein>
<keyword evidence="1" id="KW-0472">Membrane</keyword>
<accession>A0A2S7SY34</accession>
<dbReference type="EMBL" id="PPSL01000002">
    <property type="protein sequence ID" value="PQJ11634.1"/>
    <property type="molecule type" value="Genomic_DNA"/>
</dbReference>
<dbReference type="AlphaFoldDB" id="A0A2S7SY34"/>
<dbReference type="RefSeq" id="WP_105038514.1">
    <property type="nucleotide sequence ID" value="NZ_PPSL01000002.1"/>
</dbReference>
<gene>
    <name evidence="2" type="ORF">CJD36_007510</name>
</gene>
<feature type="transmembrane region" description="Helical" evidence="1">
    <location>
        <begin position="12"/>
        <end position="33"/>
    </location>
</feature>
<proteinExistence type="predicted"/>
<name>A0A2S7SY34_9BACT</name>
<organism evidence="2 3">
    <name type="scientific">Flavipsychrobacter stenotrophus</name>
    <dbReference type="NCBI Taxonomy" id="2077091"/>
    <lineage>
        <taxon>Bacteria</taxon>
        <taxon>Pseudomonadati</taxon>
        <taxon>Bacteroidota</taxon>
        <taxon>Chitinophagia</taxon>
        <taxon>Chitinophagales</taxon>
        <taxon>Chitinophagaceae</taxon>
        <taxon>Flavipsychrobacter</taxon>
    </lineage>
</organism>